<proteinExistence type="predicted"/>
<organism evidence="3 4">
    <name type="scientific">Haliangium ochraceum (strain DSM 14365 / JCM 11303 / SMP-2)</name>
    <dbReference type="NCBI Taxonomy" id="502025"/>
    <lineage>
        <taxon>Bacteria</taxon>
        <taxon>Pseudomonadati</taxon>
        <taxon>Myxococcota</taxon>
        <taxon>Polyangia</taxon>
        <taxon>Haliangiales</taxon>
        <taxon>Kofleriaceae</taxon>
        <taxon>Haliangium</taxon>
    </lineage>
</organism>
<keyword evidence="1" id="KW-0464">Manganese</keyword>
<dbReference type="Proteomes" id="UP000001880">
    <property type="component" value="Chromosome"/>
</dbReference>
<dbReference type="STRING" id="502025.Hoch_1083"/>
<dbReference type="InterPro" id="IPR000891">
    <property type="entry name" value="PYR_CT"/>
</dbReference>
<keyword evidence="4" id="KW-1185">Reference proteome</keyword>
<dbReference type="AlphaFoldDB" id="D0LRX4"/>
<evidence type="ECO:0000256" key="1">
    <source>
        <dbReference type="ARBA" id="ARBA00023211"/>
    </source>
</evidence>
<evidence type="ECO:0000313" key="4">
    <source>
        <dbReference type="Proteomes" id="UP000001880"/>
    </source>
</evidence>
<dbReference type="RefSeq" id="WP_012826285.1">
    <property type="nucleotide sequence ID" value="NC_013440.1"/>
</dbReference>
<protein>
    <submittedName>
        <fullName evidence="3">Pyruvate carboxyltransferase</fullName>
    </submittedName>
</protein>
<dbReference type="HOGENOM" id="CLU_049173_1_1_7"/>
<feature type="domain" description="Pyruvate carboxyltransferase" evidence="2">
    <location>
        <begin position="2"/>
        <end position="251"/>
    </location>
</feature>
<dbReference type="InterPro" id="IPR013785">
    <property type="entry name" value="Aldolase_TIM"/>
</dbReference>
<dbReference type="OrthoDB" id="9803573at2"/>
<dbReference type="SUPFAM" id="SSF51569">
    <property type="entry name" value="Aldolase"/>
    <property type="match status" value="1"/>
</dbReference>
<evidence type="ECO:0000313" key="3">
    <source>
        <dbReference type="EMBL" id="ACY13671.1"/>
    </source>
</evidence>
<dbReference type="eggNOG" id="COG0119">
    <property type="taxonomic scope" value="Bacteria"/>
</dbReference>
<dbReference type="PROSITE" id="PS50991">
    <property type="entry name" value="PYR_CT"/>
    <property type="match status" value="1"/>
</dbReference>
<dbReference type="Gene3D" id="3.20.20.70">
    <property type="entry name" value="Aldolase class I"/>
    <property type="match status" value="1"/>
</dbReference>
<gene>
    <name evidence="3" type="ordered locus">Hoch_1083</name>
</gene>
<keyword evidence="3" id="KW-0670">Pyruvate</keyword>
<dbReference type="GO" id="GO:0009098">
    <property type="term" value="P:L-leucine biosynthetic process"/>
    <property type="evidence" value="ECO:0007669"/>
    <property type="project" value="TreeGrafter"/>
</dbReference>
<dbReference type="PANTHER" id="PTHR10277">
    <property type="entry name" value="HOMOCITRATE SYNTHASE-RELATED"/>
    <property type="match status" value="1"/>
</dbReference>
<dbReference type="PANTHER" id="PTHR10277:SF9">
    <property type="entry name" value="2-ISOPROPYLMALATE SYNTHASE 1, CHLOROPLASTIC-RELATED"/>
    <property type="match status" value="1"/>
</dbReference>
<sequence>MTNLLDVTLREVGEASGYAFDIDDAIGLAQQLSAAKLDGVEIGYVRPRAWSGPPSAQTCSPTYIERLRQALGSARLAVFVHLHEIPAGGLVALRPLGVDLIRLAVAADRPEILRERAAELRALGIEFSVNAIRMTEHEPARIVELGRIAEDVGASMFYVADSNGSLYPLLFAKLAAQLRTELSIPLGAHLHDNLSLAMANAIVALSHGFEWIDGSLAGAGKGGGNLATERLALHLQVAHGRRFGLAQLADLAEEWAQPRVAPRQAFWAAVHGELNLNQDRVSSLALGPDTDRVGLYAQEFGLPLTLDQNRR</sequence>
<keyword evidence="3" id="KW-0808">Transferase</keyword>
<reference evidence="3 4" key="1">
    <citation type="journal article" date="2010" name="Stand. Genomic Sci.">
        <title>Complete genome sequence of Haliangium ochraceum type strain (SMP-2).</title>
        <authorList>
            <consortium name="US DOE Joint Genome Institute (JGI-PGF)"/>
            <person name="Ivanova N."/>
            <person name="Daum C."/>
            <person name="Lang E."/>
            <person name="Abt B."/>
            <person name="Kopitz M."/>
            <person name="Saunders E."/>
            <person name="Lapidus A."/>
            <person name="Lucas S."/>
            <person name="Glavina Del Rio T."/>
            <person name="Nolan M."/>
            <person name="Tice H."/>
            <person name="Copeland A."/>
            <person name="Cheng J.F."/>
            <person name="Chen F."/>
            <person name="Bruce D."/>
            <person name="Goodwin L."/>
            <person name="Pitluck S."/>
            <person name="Mavromatis K."/>
            <person name="Pati A."/>
            <person name="Mikhailova N."/>
            <person name="Chen A."/>
            <person name="Palaniappan K."/>
            <person name="Land M."/>
            <person name="Hauser L."/>
            <person name="Chang Y.J."/>
            <person name="Jeffries C.D."/>
            <person name="Detter J.C."/>
            <person name="Brettin T."/>
            <person name="Rohde M."/>
            <person name="Goker M."/>
            <person name="Bristow J."/>
            <person name="Markowitz V."/>
            <person name="Eisen J.A."/>
            <person name="Hugenholtz P."/>
            <person name="Kyrpides N.C."/>
            <person name="Klenk H.P."/>
        </authorList>
    </citation>
    <scope>NUCLEOTIDE SEQUENCE [LARGE SCALE GENOMIC DNA]</scope>
    <source>
        <strain evidence="4">DSM 14365 / CIP 107738 / JCM 11303 / AJ 13395 / SMP-2</strain>
    </source>
</reference>
<dbReference type="EMBL" id="CP001804">
    <property type="protein sequence ID" value="ACY13671.1"/>
    <property type="molecule type" value="Genomic_DNA"/>
</dbReference>
<dbReference type="Pfam" id="PF00682">
    <property type="entry name" value="HMGL-like"/>
    <property type="match status" value="1"/>
</dbReference>
<name>D0LRX4_HALO1</name>
<accession>D0LRX4</accession>
<dbReference type="KEGG" id="hoh:Hoch_1083"/>
<dbReference type="InterPro" id="IPR050073">
    <property type="entry name" value="2-IPM_HCS-like"/>
</dbReference>
<evidence type="ECO:0000259" key="2">
    <source>
        <dbReference type="PROSITE" id="PS50991"/>
    </source>
</evidence>
<dbReference type="GO" id="GO:0003852">
    <property type="term" value="F:2-isopropylmalate synthase activity"/>
    <property type="evidence" value="ECO:0007669"/>
    <property type="project" value="TreeGrafter"/>
</dbReference>